<comment type="similarity">
    <text evidence="1">Belongs to the 'GDSL' lipolytic enzyme family.</text>
</comment>
<dbReference type="Pfam" id="PF00657">
    <property type="entry name" value="Lipase_GDSL"/>
    <property type="match status" value="1"/>
</dbReference>
<evidence type="ECO:0000313" key="4">
    <source>
        <dbReference type="Proteomes" id="UP001327560"/>
    </source>
</evidence>
<dbReference type="CDD" id="cd01837">
    <property type="entry name" value="SGNH_plant_lipase_like"/>
    <property type="match status" value="1"/>
</dbReference>
<dbReference type="EMBL" id="CP136890">
    <property type="protein sequence ID" value="WOK95102.1"/>
    <property type="molecule type" value="Genomic_DNA"/>
</dbReference>
<proteinExistence type="inferred from homology"/>
<sequence>MQMAPCINSTLFFFFFFFFFHLLLCLTPSLAAAGRVPALIVFGDSTADPGNNNNIPALLKSNFPPYGRDFPGGRPTGRFSNGRLASDFISEGLGLPPTVPAYLDPGYGIEDFAKGVSFASAGTGLDKVTSDILHVIPLWKEVEFFKEYQEKLRSYAGEAMAAHIVGEAVYIVSIGTNDFLVNYFSYVTGRAAEFTAEEFAGFLVSIAGDFLTEIYRLGARKITFFGLGPIGCLPLERTVNVLGAGGCIEEFNEAARSFNAKLQALIRRLSASLPRLKLSYTPVDGHVLDILNNPSAYGIENVEEGCCATGKVEIGYSCNEWSPFTCEDADKYAFWDAFHPTEKIYRRLAEATLRTTLAEFI</sequence>
<dbReference type="AlphaFoldDB" id="A0AAQ3JUD4"/>
<evidence type="ECO:0000256" key="1">
    <source>
        <dbReference type="ARBA" id="ARBA00008668"/>
    </source>
</evidence>
<dbReference type="PANTHER" id="PTHR45642:SF46">
    <property type="entry name" value="OS06G0636700 PROTEIN"/>
    <property type="match status" value="1"/>
</dbReference>
<evidence type="ECO:0000313" key="3">
    <source>
        <dbReference type="EMBL" id="WOK95102.1"/>
    </source>
</evidence>
<dbReference type="FunFam" id="3.40.50.1110:FF:000003">
    <property type="entry name" value="GDSL esterase/lipase APG"/>
    <property type="match status" value="1"/>
</dbReference>
<evidence type="ECO:0000256" key="2">
    <source>
        <dbReference type="SAM" id="SignalP"/>
    </source>
</evidence>
<keyword evidence="2" id="KW-0732">Signal</keyword>
<dbReference type="InterPro" id="IPR001087">
    <property type="entry name" value="GDSL"/>
</dbReference>
<name>A0AAQ3JUD4_9LILI</name>
<accession>A0AAQ3JUD4</accession>
<dbReference type="InterPro" id="IPR050592">
    <property type="entry name" value="GDSL_lipolytic_enzyme"/>
</dbReference>
<dbReference type="Proteomes" id="UP001327560">
    <property type="component" value="Chromosome 1"/>
</dbReference>
<dbReference type="InterPro" id="IPR036514">
    <property type="entry name" value="SGNH_hydro_sf"/>
</dbReference>
<reference evidence="3 4" key="1">
    <citation type="submission" date="2023-10" db="EMBL/GenBank/DDBJ databases">
        <title>Chromosome-scale genome assembly provides insights into flower coloration mechanisms of Canna indica.</title>
        <authorList>
            <person name="Li C."/>
        </authorList>
    </citation>
    <scope>NUCLEOTIDE SEQUENCE [LARGE SCALE GENOMIC DNA]</scope>
    <source>
        <tissue evidence="3">Flower</tissue>
    </source>
</reference>
<feature type="signal peptide" evidence="2">
    <location>
        <begin position="1"/>
        <end position="33"/>
    </location>
</feature>
<dbReference type="SUPFAM" id="SSF52266">
    <property type="entry name" value="SGNH hydrolase"/>
    <property type="match status" value="1"/>
</dbReference>
<protein>
    <submittedName>
        <fullName evidence="3">GDSL esterase/lipase</fullName>
    </submittedName>
</protein>
<organism evidence="3 4">
    <name type="scientific">Canna indica</name>
    <name type="common">Indian-shot</name>
    <dbReference type="NCBI Taxonomy" id="4628"/>
    <lineage>
        <taxon>Eukaryota</taxon>
        <taxon>Viridiplantae</taxon>
        <taxon>Streptophyta</taxon>
        <taxon>Embryophyta</taxon>
        <taxon>Tracheophyta</taxon>
        <taxon>Spermatophyta</taxon>
        <taxon>Magnoliopsida</taxon>
        <taxon>Liliopsida</taxon>
        <taxon>Zingiberales</taxon>
        <taxon>Cannaceae</taxon>
        <taxon>Canna</taxon>
    </lineage>
</organism>
<gene>
    <name evidence="3" type="ORF">Cni_G03809</name>
</gene>
<dbReference type="InterPro" id="IPR035669">
    <property type="entry name" value="SGNH_plant_lipase-like"/>
</dbReference>
<dbReference type="GO" id="GO:0016788">
    <property type="term" value="F:hydrolase activity, acting on ester bonds"/>
    <property type="evidence" value="ECO:0007669"/>
    <property type="project" value="InterPro"/>
</dbReference>
<keyword evidence="4" id="KW-1185">Reference proteome</keyword>
<dbReference type="Gene3D" id="3.40.50.1110">
    <property type="entry name" value="SGNH hydrolase"/>
    <property type="match status" value="1"/>
</dbReference>
<feature type="chain" id="PRO_5043048820" evidence="2">
    <location>
        <begin position="34"/>
        <end position="361"/>
    </location>
</feature>
<dbReference type="PANTHER" id="PTHR45642">
    <property type="entry name" value="GDSL ESTERASE/LIPASE EXL3"/>
    <property type="match status" value="1"/>
</dbReference>